<dbReference type="STRING" id="42514.ENSPNAP00000014849"/>
<dbReference type="PANTHER" id="PTHR46875">
    <property type="entry name" value="TUMOR NECROSIS FACTOR RECEPTOR SUPERFAMILY MEMBER 5"/>
    <property type="match status" value="1"/>
</dbReference>
<dbReference type="GeneTree" id="ENSGT00940000166581"/>
<reference evidence="4 5" key="1">
    <citation type="submission" date="2020-10" db="EMBL/GenBank/DDBJ databases">
        <title>Pygocentrus nattereri (red-bellied piranha) genome, fPygNat1, primary haplotype.</title>
        <authorList>
            <person name="Myers G."/>
            <person name="Meyer A."/>
            <person name="Karagic N."/>
            <person name="Pippel M."/>
            <person name="Winkler S."/>
            <person name="Tracey A."/>
            <person name="Wood J."/>
            <person name="Formenti G."/>
            <person name="Howe K."/>
            <person name="Fedrigo O."/>
            <person name="Jarvis E.D."/>
        </authorList>
    </citation>
    <scope>NUCLEOTIDE SEQUENCE [LARGE SCALE GENOMIC DNA]</scope>
</reference>
<keyword evidence="5" id="KW-1185">Reference proteome</keyword>
<organism evidence="4 5">
    <name type="scientific">Pygocentrus nattereri</name>
    <name type="common">Red-bellied piranha</name>
    <dbReference type="NCBI Taxonomy" id="42514"/>
    <lineage>
        <taxon>Eukaryota</taxon>
        <taxon>Metazoa</taxon>
        <taxon>Chordata</taxon>
        <taxon>Craniata</taxon>
        <taxon>Vertebrata</taxon>
        <taxon>Euteleostomi</taxon>
        <taxon>Actinopterygii</taxon>
        <taxon>Neopterygii</taxon>
        <taxon>Teleostei</taxon>
        <taxon>Ostariophysi</taxon>
        <taxon>Characiformes</taxon>
        <taxon>Characoidei</taxon>
        <taxon>Pygocentrus</taxon>
    </lineage>
</organism>
<evidence type="ECO:0000259" key="3">
    <source>
        <dbReference type="SMART" id="SM00208"/>
    </source>
</evidence>
<keyword evidence="2" id="KW-0472">Membrane</keyword>
<evidence type="ECO:0000313" key="5">
    <source>
        <dbReference type="Proteomes" id="UP001501920"/>
    </source>
</evidence>
<dbReference type="SMART" id="SM01411">
    <property type="entry name" value="Ephrin_rec_like"/>
    <property type="match status" value="1"/>
</dbReference>
<proteinExistence type="predicted"/>
<dbReference type="InterPro" id="IPR052135">
    <property type="entry name" value="TNFRSF5"/>
</dbReference>
<dbReference type="InterPro" id="IPR001368">
    <property type="entry name" value="TNFR/NGFR_Cys_rich_reg"/>
</dbReference>
<feature type="domain" description="TNFR-Cys" evidence="3">
    <location>
        <begin position="142"/>
        <end position="169"/>
    </location>
</feature>
<dbReference type="CTD" id="958"/>
<protein>
    <recommendedName>
        <fullName evidence="3">TNFR-Cys domain-containing protein</fullName>
    </recommendedName>
</protein>
<keyword evidence="2" id="KW-1133">Transmembrane helix</keyword>
<name>A0A3B4CWD6_PYGNA</name>
<sequence length="425" mass="47078">MHVRHHMKVSRISEIWGGRPAPTQISAASVQIVKAWATSVRVNARAEKLRDKGELLGNSRVGAPCFLRGKGNPLHAAARGAHHKGVNNKRNTKQKHSASQTVRAFVASGVSSPALVVFGLKLSKMRAISIILLVFPVLVYSCDEREYLKDGLCCKMCGPGSRMKQNTDCMDPHCQSCETGQYQDGFTKDTKCKQQPYCDPNLFFQNQTNPSKTERTQCQCMPDHHCPTPECIACQRNTVCQKGEKVKEIGTQFSDTKCEPCPNGTFSTEPSARTCSPWKECSSGTVESVPGSSTSDRICEYHSNVRLGLYIFVGLALFIILSLAVFCIYKKGRTGSACLEEKIQQHCPPLFHNKPQPAEEKIAINFEQPTLEHTNEPEEDNEQDDHFKHGLSANGLPIDQDHSKISILSQPETVRSSEGSYSDHL</sequence>
<reference evidence="4" key="3">
    <citation type="submission" date="2025-09" db="UniProtKB">
        <authorList>
            <consortium name="Ensembl"/>
        </authorList>
    </citation>
    <scope>IDENTIFICATION</scope>
</reference>
<feature type="domain" description="TNFR-Cys" evidence="3">
    <location>
        <begin position="218"/>
        <end position="258"/>
    </location>
</feature>
<dbReference type="GO" id="GO:0002768">
    <property type="term" value="P:immune response-regulating cell surface receptor signaling pathway"/>
    <property type="evidence" value="ECO:0007669"/>
    <property type="project" value="TreeGrafter"/>
</dbReference>
<dbReference type="OMA" id="QTHDTVC"/>
<feature type="region of interest" description="Disordered" evidence="1">
    <location>
        <begin position="373"/>
        <end position="402"/>
    </location>
</feature>
<dbReference type="SUPFAM" id="SSF57586">
    <property type="entry name" value="TNF receptor-like"/>
    <property type="match status" value="2"/>
</dbReference>
<feature type="transmembrane region" description="Helical" evidence="2">
    <location>
        <begin position="307"/>
        <end position="329"/>
    </location>
</feature>
<dbReference type="GO" id="GO:0009897">
    <property type="term" value="C:external side of plasma membrane"/>
    <property type="evidence" value="ECO:0007669"/>
    <property type="project" value="TreeGrafter"/>
</dbReference>
<dbReference type="PANTHER" id="PTHR46875:SF3">
    <property type="entry name" value="CD40 MOLECULE, TNF RECEPTOR SUPERFAMILY MEMBER 5"/>
    <property type="match status" value="1"/>
</dbReference>
<dbReference type="Proteomes" id="UP001501920">
    <property type="component" value="Chromosome 9"/>
</dbReference>
<keyword evidence="2" id="KW-0812">Transmembrane</keyword>
<dbReference type="Ensembl" id="ENSPNAT00000022878.2">
    <property type="protein sequence ID" value="ENSPNAP00000014849.1"/>
    <property type="gene ID" value="ENSPNAG00000020824.2"/>
</dbReference>
<accession>A0A3B4CWD6</accession>
<dbReference type="RefSeq" id="XP_017549750.2">
    <property type="nucleotide sequence ID" value="XM_017694261.2"/>
</dbReference>
<reference evidence="4" key="2">
    <citation type="submission" date="2025-08" db="UniProtKB">
        <authorList>
            <consortium name="Ensembl"/>
        </authorList>
    </citation>
    <scope>IDENTIFICATION</scope>
</reference>
<dbReference type="GO" id="GO:0035631">
    <property type="term" value="C:CD40 receptor complex"/>
    <property type="evidence" value="ECO:0007669"/>
    <property type="project" value="TreeGrafter"/>
</dbReference>
<dbReference type="Pfam" id="PF00020">
    <property type="entry name" value="TNFR_c6"/>
    <property type="match status" value="1"/>
</dbReference>
<feature type="domain" description="TNFR-Cys" evidence="3">
    <location>
        <begin position="261"/>
        <end position="299"/>
    </location>
</feature>
<dbReference type="SMART" id="SM00208">
    <property type="entry name" value="TNFR"/>
    <property type="match status" value="3"/>
</dbReference>
<dbReference type="AlphaFoldDB" id="A0A3B4CWD6"/>
<evidence type="ECO:0000313" key="4">
    <source>
        <dbReference type="Ensembl" id="ENSPNAP00000014849.1"/>
    </source>
</evidence>
<evidence type="ECO:0000256" key="2">
    <source>
        <dbReference type="SAM" id="Phobius"/>
    </source>
</evidence>
<dbReference type="Gene3D" id="2.10.50.10">
    <property type="entry name" value="Tumor Necrosis Factor Receptor, subunit A, domain 2"/>
    <property type="match status" value="2"/>
</dbReference>
<dbReference type="GeneID" id="108425552"/>
<dbReference type="OrthoDB" id="9932129at2759"/>
<evidence type="ECO:0000256" key="1">
    <source>
        <dbReference type="SAM" id="MobiDB-lite"/>
    </source>
</evidence>